<feature type="transmembrane region" description="Helical" evidence="6">
    <location>
        <begin position="24"/>
        <end position="45"/>
    </location>
</feature>
<keyword evidence="8" id="KW-1185">Reference proteome</keyword>
<gene>
    <name evidence="7" type="ORF">ABID19_000190</name>
</gene>
<evidence type="ECO:0000256" key="5">
    <source>
        <dbReference type="ARBA" id="ARBA00023136"/>
    </source>
</evidence>
<name>A0ABV2GFW1_9HYPH</name>
<feature type="transmembrane region" description="Helical" evidence="6">
    <location>
        <begin position="198"/>
        <end position="218"/>
    </location>
</feature>
<evidence type="ECO:0000313" key="7">
    <source>
        <dbReference type="EMBL" id="MET3577175.1"/>
    </source>
</evidence>
<evidence type="ECO:0000313" key="8">
    <source>
        <dbReference type="Proteomes" id="UP001549204"/>
    </source>
</evidence>
<dbReference type="InterPro" id="IPR001851">
    <property type="entry name" value="ABC_transp_permease"/>
</dbReference>
<keyword evidence="5 6" id="KW-0472">Membrane</keyword>
<keyword evidence="3 6" id="KW-0812">Transmembrane</keyword>
<keyword evidence="4 6" id="KW-1133">Transmembrane helix</keyword>
<accession>A0ABV2GFW1</accession>
<proteinExistence type="predicted"/>
<dbReference type="CDD" id="cd06579">
    <property type="entry name" value="TM_PBP1_transp_AraH_like"/>
    <property type="match status" value="1"/>
</dbReference>
<dbReference type="Proteomes" id="UP001549204">
    <property type="component" value="Unassembled WGS sequence"/>
</dbReference>
<organism evidence="7 8">
    <name type="scientific">Mesorhizobium robiniae</name>
    <dbReference type="NCBI Taxonomy" id="559315"/>
    <lineage>
        <taxon>Bacteria</taxon>
        <taxon>Pseudomonadati</taxon>
        <taxon>Pseudomonadota</taxon>
        <taxon>Alphaproteobacteria</taxon>
        <taxon>Hyphomicrobiales</taxon>
        <taxon>Phyllobacteriaceae</taxon>
        <taxon>Mesorhizobium</taxon>
    </lineage>
</organism>
<dbReference type="EMBL" id="JBEPMC010000001">
    <property type="protein sequence ID" value="MET3577175.1"/>
    <property type="molecule type" value="Genomic_DNA"/>
</dbReference>
<evidence type="ECO:0000256" key="4">
    <source>
        <dbReference type="ARBA" id="ARBA00022989"/>
    </source>
</evidence>
<dbReference type="Pfam" id="PF02653">
    <property type="entry name" value="BPD_transp_2"/>
    <property type="match status" value="1"/>
</dbReference>
<evidence type="ECO:0000256" key="2">
    <source>
        <dbReference type="ARBA" id="ARBA00022475"/>
    </source>
</evidence>
<dbReference type="PANTHER" id="PTHR32196">
    <property type="entry name" value="ABC TRANSPORTER PERMEASE PROTEIN YPHD-RELATED-RELATED"/>
    <property type="match status" value="1"/>
</dbReference>
<dbReference type="PANTHER" id="PTHR32196:SF72">
    <property type="entry name" value="RIBOSE IMPORT PERMEASE PROTEIN RBSC"/>
    <property type="match status" value="1"/>
</dbReference>
<comment type="caution">
    <text evidence="7">The sequence shown here is derived from an EMBL/GenBank/DDBJ whole genome shotgun (WGS) entry which is preliminary data.</text>
</comment>
<evidence type="ECO:0000256" key="3">
    <source>
        <dbReference type="ARBA" id="ARBA00022692"/>
    </source>
</evidence>
<reference evidence="7 8" key="1">
    <citation type="submission" date="2024-06" db="EMBL/GenBank/DDBJ databases">
        <title>Genomic Encyclopedia of Type Strains, Phase IV (KMG-IV): sequencing the most valuable type-strain genomes for metagenomic binning, comparative biology and taxonomic classification.</title>
        <authorList>
            <person name="Goeker M."/>
        </authorList>
    </citation>
    <scope>NUCLEOTIDE SEQUENCE [LARGE SCALE GENOMIC DNA]</scope>
    <source>
        <strain evidence="7 8">DSM 100022</strain>
    </source>
</reference>
<feature type="transmembrane region" description="Helical" evidence="6">
    <location>
        <begin position="276"/>
        <end position="295"/>
    </location>
</feature>
<feature type="transmembrane region" description="Helical" evidence="6">
    <location>
        <begin position="152"/>
        <end position="177"/>
    </location>
</feature>
<protein>
    <submittedName>
        <fullName evidence="7">Ribose/xylose/arabinose/galactoside ABC-type transport system permease subunit</fullName>
    </submittedName>
</protein>
<keyword evidence="2" id="KW-1003">Cell membrane</keyword>
<dbReference type="RefSeq" id="WP_354487268.1">
    <property type="nucleotide sequence ID" value="NZ_JBEPMC010000001.1"/>
</dbReference>
<sequence length="303" mass="30651">MATILVLIVTLSWLTPYFLSPVNFANIGVAVSVTAIMAFVATIVLVSGGLDLSLGSVVALSGIALGQATAAGFSGEIAILAALGVGLGCGLLNSALIIGVGINPFIVTIGTQFLFRGLAHAWSSGGGNAILVQDELISFLGNGRFLGLPMPIYIMLLVLLAVYVLMTFTRLGAHIYAIGGSESAASRSGVSVGRVRTIVYCTSSVSAAIAGVVLVGITGAGISVAGMGSELTVVAGVILGGTSLMGGRGTVGGTVLGVIMLGVLNNGLTLLGVPNYWQIIVQGLALLLAVLADELRRKARERR</sequence>
<evidence type="ECO:0000256" key="6">
    <source>
        <dbReference type="SAM" id="Phobius"/>
    </source>
</evidence>
<comment type="subcellular location">
    <subcellularLocation>
        <location evidence="1">Cell membrane</location>
        <topology evidence="1">Multi-pass membrane protein</topology>
    </subcellularLocation>
</comment>
<evidence type="ECO:0000256" key="1">
    <source>
        <dbReference type="ARBA" id="ARBA00004651"/>
    </source>
</evidence>